<evidence type="ECO:0000313" key="2">
    <source>
        <dbReference type="EMBL" id="PKY08868.1"/>
    </source>
</evidence>
<dbReference type="RefSeq" id="XP_024697462.1">
    <property type="nucleotide sequence ID" value="XM_024839850.1"/>
</dbReference>
<accession>A0A2I1DG74</accession>
<dbReference type="OrthoDB" id="4464164at2759"/>
<evidence type="ECO:0000256" key="1">
    <source>
        <dbReference type="SAM" id="MobiDB-lite"/>
    </source>
</evidence>
<organism evidence="2 3">
    <name type="scientific">Aspergillus campestris (strain IBT 28561)</name>
    <dbReference type="NCBI Taxonomy" id="1392248"/>
    <lineage>
        <taxon>Eukaryota</taxon>
        <taxon>Fungi</taxon>
        <taxon>Dikarya</taxon>
        <taxon>Ascomycota</taxon>
        <taxon>Pezizomycotina</taxon>
        <taxon>Eurotiomycetes</taxon>
        <taxon>Eurotiomycetidae</taxon>
        <taxon>Eurotiales</taxon>
        <taxon>Aspergillaceae</taxon>
        <taxon>Aspergillus</taxon>
        <taxon>Aspergillus subgen. Circumdati</taxon>
    </lineage>
</organism>
<feature type="region of interest" description="Disordered" evidence="1">
    <location>
        <begin position="29"/>
        <end position="119"/>
    </location>
</feature>
<evidence type="ECO:0000313" key="3">
    <source>
        <dbReference type="Proteomes" id="UP000234254"/>
    </source>
</evidence>
<dbReference type="Proteomes" id="UP000234254">
    <property type="component" value="Unassembled WGS sequence"/>
</dbReference>
<reference evidence="2" key="1">
    <citation type="submission" date="2016-12" db="EMBL/GenBank/DDBJ databases">
        <title>The genomes of Aspergillus section Nigri reveals drivers in fungal speciation.</title>
        <authorList>
            <consortium name="DOE Joint Genome Institute"/>
            <person name="Vesth T.C."/>
            <person name="Nybo J."/>
            <person name="Theobald S."/>
            <person name="Brandl J."/>
            <person name="Frisvad J.C."/>
            <person name="Nielsen K.F."/>
            <person name="Lyhne E.K."/>
            <person name="Kogle M.E."/>
            <person name="Kuo A."/>
            <person name="Riley R."/>
            <person name="Clum A."/>
            <person name="Nolan M."/>
            <person name="Lipzen A."/>
            <person name="Salamov A."/>
            <person name="Henrissat B."/>
            <person name="Wiebenga A."/>
            <person name="De vries R.P."/>
            <person name="Grigoriev I.V."/>
            <person name="Mortensen U.H."/>
            <person name="Andersen M.R."/>
            <person name="Baker S.E."/>
        </authorList>
    </citation>
    <scope>NUCLEOTIDE SEQUENCE</scope>
    <source>
        <strain evidence="2">IBT 28561</strain>
    </source>
</reference>
<dbReference type="GeneID" id="36547374"/>
<dbReference type="AlphaFoldDB" id="A0A2I1DG74"/>
<feature type="compositionally biased region" description="Low complexity" evidence="1">
    <location>
        <begin position="40"/>
        <end position="58"/>
    </location>
</feature>
<proteinExistence type="predicted"/>
<sequence>MYAYRKGSQLVEIQDYDERRRIQNLLAQRRWRQKARQRGRSNSQQSQSQSPEPKSESSPSPPYMGSQQQPRSTPEAGVIYTTQPDSHSPWMSPSPQTPYMDPNSLPHLPLMVDPSRSPPGLPVQEPLYGHPTTPESTVGYAYIPATSTSYPQTSMAADTTQAAPYTMAHYDPQLAIPVPGPGVPTPENMDSDVKRKILESLEAAEGLFDCGVMLNVFPADDTFQRLVAEAKSRFLSLSATIPQPPRPKTPAQISPSGYSLVEYLISTHVYRELASTWGVSPAICPGPTHLTHGLSRASPVLDAIFRASVAFHCIDLNIWSTQDQRRNLQVAALTYRGEAIASARKELLDWIQCGPADHEGSGHVLTREDSAADWEASFSIVLRLLQLDYRFARSSVNSHFAACRRLLRGSLGDLRADRRSIGTLAATIRNPSLHHIMIAFEFAQSTAESLVWSDRDLDFLQPCLQGFVHRVSQLTAASVHFDPQSSPRLPPSTILWRCLAKEPGTVASNIYGDVSEASVQLGSIMVLCSVFLDYEGSCDNPPSIPQQCVDELENALFSLGESEAVSSALNVSWLLGGGLGLPIHRRRERLWLVSGFVYALKRRGCFSDSTSEIDLNADSVKEICLDFLSNRTETG</sequence>
<dbReference type="VEuPathDB" id="FungiDB:P168DRAFT_314916"/>
<dbReference type="EMBL" id="MSFM01000001">
    <property type="protein sequence ID" value="PKY08868.1"/>
    <property type="molecule type" value="Genomic_DNA"/>
</dbReference>
<gene>
    <name evidence="2" type="ORF">P168DRAFT_314916</name>
</gene>
<protein>
    <submittedName>
        <fullName evidence="2">Uncharacterized protein</fullName>
    </submittedName>
</protein>
<name>A0A2I1DG74_ASPC2</name>
<feature type="compositionally biased region" description="Polar residues" evidence="1">
    <location>
        <begin position="80"/>
        <end position="94"/>
    </location>
</feature>
<keyword evidence="3" id="KW-1185">Reference proteome</keyword>
<comment type="caution">
    <text evidence="2">The sequence shown here is derived from an EMBL/GenBank/DDBJ whole genome shotgun (WGS) entry which is preliminary data.</text>
</comment>
<feature type="compositionally biased region" description="Basic residues" evidence="1">
    <location>
        <begin position="29"/>
        <end position="39"/>
    </location>
</feature>